<dbReference type="InterPro" id="IPR028082">
    <property type="entry name" value="Peripla_BP_I"/>
</dbReference>
<proteinExistence type="inferred from homology"/>
<evidence type="ECO:0000259" key="5">
    <source>
        <dbReference type="Pfam" id="PF13407"/>
    </source>
</evidence>
<comment type="similarity">
    <text evidence="2">Belongs to the bacterial solute-binding protein 2 family.</text>
</comment>
<feature type="signal peptide" evidence="4">
    <location>
        <begin position="1"/>
        <end position="19"/>
    </location>
</feature>
<evidence type="ECO:0000256" key="3">
    <source>
        <dbReference type="ARBA" id="ARBA00022729"/>
    </source>
</evidence>
<dbReference type="Proteomes" id="UP001209654">
    <property type="component" value="Unassembled WGS sequence"/>
</dbReference>
<dbReference type="Pfam" id="PF13407">
    <property type="entry name" value="Peripla_BP_4"/>
    <property type="match status" value="1"/>
</dbReference>
<protein>
    <submittedName>
        <fullName evidence="6">Sugar ABC transporter substrate-binding protein</fullName>
    </submittedName>
</protein>
<comment type="subcellular location">
    <subcellularLocation>
        <location evidence="1">Cell envelope</location>
    </subcellularLocation>
</comment>
<keyword evidence="3 4" id="KW-0732">Signal</keyword>
<accession>A0ABQ5MPH9</accession>
<evidence type="ECO:0000313" key="7">
    <source>
        <dbReference type="Proteomes" id="UP001209654"/>
    </source>
</evidence>
<dbReference type="PANTHER" id="PTHR46847">
    <property type="entry name" value="D-ALLOSE-BINDING PERIPLASMIC PROTEIN-RELATED"/>
    <property type="match status" value="1"/>
</dbReference>
<evidence type="ECO:0000256" key="1">
    <source>
        <dbReference type="ARBA" id="ARBA00004196"/>
    </source>
</evidence>
<organism evidence="6 7">
    <name type="scientific">Arthrobacter mangrovi</name>
    <dbReference type="NCBI Taxonomy" id="2966350"/>
    <lineage>
        <taxon>Bacteria</taxon>
        <taxon>Bacillati</taxon>
        <taxon>Actinomycetota</taxon>
        <taxon>Actinomycetes</taxon>
        <taxon>Micrococcales</taxon>
        <taxon>Micrococcaceae</taxon>
        <taxon>Arthrobacter</taxon>
    </lineage>
</organism>
<evidence type="ECO:0000256" key="4">
    <source>
        <dbReference type="SAM" id="SignalP"/>
    </source>
</evidence>
<feature type="chain" id="PRO_5045874324" evidence="4">
    <location>
        <begin position="20"/>
        <end position="322"/>
    </location>
</feature>
<reference evidence="6 7" key="1">
    <citation type="journal article" date="2023" name="Int. J. Syst. Evol. Microbiol.">
        <title>Arthrobacter mangrovi sp. nov., an actinobacterium isolated from the rhizosphere of a mangrove.</title>
        <authorList>
            <person name="Hamada M."/>
            <person name="Saitou S."/>
            <person name="Enomoto N."/>
            <person name="Nanri K."/>
            <person name="Hidaka K."/>
            <person name="Miura T."/>
            <person name="Tamura T."/>
        </authorList>
    </citation>
    <scope>NUCLEOTIDE SEQUENCE [LARGE SCALE GENOMIC DNA]</scope>
    <source>
        <strain evidence="6 7">NBRC 112813</strain>
    </source>
</reference>
<dbReference type="CDD" id="cd01536">
    <property type="entry name" value="PBP1_ABC_sugar_binding-like"/>
    <property type="match status" value="1"/>
</dbReference>
<dbReference type="SUPFAM" id="SSF53822">
    <property type="entry name" value="Periplasmic binding protein-like I"/>
    <property type="match status" value="1"/>
</dbReference>
<dbReference type="PROSITE" id="PS51257">
    <property type="entry name" value="PROKAR_LIPOPROTEIN"/>
    <property type="match status" value="1"/>
</dbReference>
<dbReference type="Gene3D" id="3.40.50.2300">
    <property type="match status" value="2"/>
</dbReference>
<sequence>MRYNRLLAAAATAAVSVLALTGCGGGSDATADPEAAGAPVVAVFTASYATPAVKTGVDMFEEQATEKGWQVSVSDSANDYNKLNAQLQDAISRDVDAIVMGYTSQEKTSLGVSAANDAGIPVFAIDAGVEPYKPYALNVTSDNTQLATASAQAIIDANPDGGDVLIVGWDSHPGIRLRTDVATELFEKNGFNVAANHQIQSPGAAQEEALSFVQDYLQSHPGEQAPVGVWAGFDAAGFGAVQAVESAGAEGVAVASMNGDDFAIAEIAKGGPFIATVLQDWPAIIGKVVDAMDIYFKDGTLPATNHVEIEGTPITEANANEF</sequence>
<name>A0ABQ5MPH9_9MICC</name>
<dbReference type="EMBL" id="BRVS01000001">
    <property type="protein sequence ID" value="GLB65902.1"/>
    <property type="molecule type" value="Genomic_DNA"/>
</dbReference>
<evidence type="ECO:0000256" key="2">
    <source>
        <dbReference type="ARBA" id="ARBA00007639"/>
    </source>
</evidence>
<comment type="caution">
    <text evidence="6">The sequence shown here is derived from an EMBL/GenBank/DDBJ whole genome shotgun (WGS) entry which is preliminary data.</text>
</comment>
<feature type="domain" description="Periplasmic binding protein" evidence="5">
    <location>
        <begin position="54"/>
        <end position="293"/>
    </location>
</feature>
<dbReference type="InterPro" id="IPR025997">
    <property type="entry name" value="SBP_2_dom"/>
</dbReference>
<gene>
    <name evidence="6" type="primary">rbsB</name>
    <name evidence="6" type="ORF">AHIS1636_03410</name>
</gene>
<dbReference type="PANTHER" id="PTHR46847:SF1">
    <property type="entry name" value="D-ALLOSE-BINDING PERIPLASMIC PROTEIN-RELATED"/>
    <property type="match status" value="1"/>
</dbReference>
<keyword evidence="7" id="KW-1185">Reference proteome</keyword>
<evidence type="ECO:0000313" key="6">
    <source>
        <dbReference type="EMBL" id="GLB65902.1"/>
    </source>
</evidence>